<feature type="compositionally biased region" description="Polar residues" evidence="1">
    <location>
        <begin position="352"/>
        <end position="383"/>
    </location>
</feature>
<proteinExistence type="predicted"/>
<accession>A0AAW1S009</accession>
<comment type="caution">
    <text evidence="2">The sequence shown here is derived from an EMBL/GenBank/DDBJ whole genome shotgun (WGS) entry which is preliminary data.</text>
</comment>
<gene>
    <name evidence="2" type="ORF">WJX74_005377</name>
</gene>
<reference evidence="2 3" key="1">
    <citation type="journal article" date="2024" name="Nat. Commun.">
        <title>Phylogenomics reveals the evolutionary origins of lichenization in chlorophyte algae.</title>
        <authorList>
            <person name="Puginier C."/>
            <person name="Libourel C."/>
            <person name="Otte J."/>
            <person name="Skaloud P."/>
            <person name="Haon M."/>
            <person name="Grisel S."/>
            <person name="Petersen M."/>
            <person name="Berrin J.G."/>
            <person name="Delaux P.M."/>
            <person name="Dal Grande F."/>
            <person name="Keller J."/>
        </authorList>
    </citation>
    <scope>NUCLEOTIDE SEQUENCE [LARGE SCALE GENOMIC DNA]</scope>
    <source>
        <strain evidence="2 3">SAG 2145</strain>
    </source>
</reference>
<evidence type="ECO:0000256" key="1">
    <source>
        <dbReference type="SAM" id="MobiDB-lite"/>
    </source>
</evidence>
<dbReference type="Proteomes" id="UP001438707">
    <property type="component" value="Unassembled WGS sequence"/>
</dbReference>
<organism evidence="2 3">
    <name type="scientific">Apatococcus lobatus</name>
    <dbReference type="NCBI Taxonomy" id="904363"/>
    <lineage>
        <taxon>Eukaryota</taxon>
        <taxon>Viridiplantae</taxon>
        <taxon>Chlorophyta</taxon>
        <taxon>core chlorophytes</taxon>
        <taxon>Trebouxiophyceae</taxon>
        <taxon>Chlorellales</taxon>
        <taxon>Chlorellaceae</taxon>
        <taxon>Apatococcus</taxon>
    </lineage>
</organism>
<feature type="region of interest" description="Disordered" evidence="1">
    <location>
        <begin position="178"/>
        <end position="197"/>
    </location>
</feature>
<keyword evidence="3" id="KW-1185">Reference proteome</keyword>
<evidence type="ECO:0000313" key="2">
    <source>
        <dbReference type="EMBL" id="KAK9838893.1"/>
    </source>
</evidence>
<dbReference type="AlphaFoldDB" id="A0AAW1S009"/>
<evidence type="ECO:0000313" key="3">
    <source>
        <dbReference type="Proteomes" id="UP001438707"/>
    </source>
</evidence>
<feature type="region of interest" description="Disordered" evidence="1">
    <location>
        <begin position="290"/>
        <end position="393"/>
    </location>
</feature>
<protein>
    <submittedName>
        <fullName evidence="2">Uncharacterized protein</fullName>
    </submittedName>
</protein>
<feature type="region of interest" description="Disordered" evidence="1">
    <location>
        <begin position="202"/>
        <end position="271"/>
    </location>
</feature>
<name>A0AAW1S009_9CHLO</name>
<feature type="compositionally biased region" description="Polar residues" evidence="1">
    <location>
        <begin position="484"/>
        <end position="495"/>
    </location>
</feature>
<feature type="region of interest" description="Disordered" evidence="1">
    <location>
        <begin position="20"/>
        <end position="68"/>
    </location>
</feature>
<dbReference type="EMBL" id="JALJOS010000005">
    <property type="protein sequence ID" value="KAK9838893.1"/>
    <property type="molecule type" value="Genomic_DNA"/>
</dbReference>
<sequence length="504" mass="52795">MTVKEQILAEARRIAAQGGSFVFPPLKPSLLPRQRQEGAKPGITATSKRPVDGPAGGSSHDAKRPRPASVEEKLFAAVPLPERPNVEWIKDSQVPIKTRQPTLNRLLGQHLAAGLLQSLKLDASVRPKSGQEAVRERPEIRSAAIAAARAQEMALYTACASSSTVYRNLAARTKAGTAVNHVPASSPAAIRQEPVSAAAVPEEPGKVDSHMASSMPVINSAPPEATHATVGSIKQEPPALGSIGHTSDHQGPRLPPFVSTSQRSEAAPRGSVEHITAQLMPSPQVVADIATSSSQAGPSSFRPDRSDSNSDEPQGLDPVGYVQDAGTPADVQPDMQQPHLQSAAHGGAGTSRLHNISHHATSSLQPSADATPGLTLQSVNSDDTAGPGLDGKINLARKSSFDTAAGKFALEDAEPDEARETTADEETDMPQTSDVNLMEDDLQQSGVEGEGPGQDDEEEPDQDGCNESAAAEGNPLTDDLKQQVIFSSHESSSQEADAEVDISA</sequence>
<feature type="compositionally biased region" description="Acidic residues" evidence="1">
    <location>
        <begin position="453"/>
        <end position="464"/>
    </location>
</feature>
<feature type="region of interest" description="Disordered" evidence="1">
    <location>
        <begin position="406"/>
        <end position="504"/>
    </location>
</feature>